<dbReference type="AlphaFoldDB" id="B6K0B2"/>
<accession>B6K0B2</accession>
<dbReference type="RefSeq" id="XP_002172555.1">
    <property type="nucleotide sequence ID" value="XM_002172519.2"/>
</dbReference>
<proteinExistence type="predicted"/>
<dbReference type="VEuPathDB" id="FungiDB:SJAG_01306"/>
<gene>
    <name evidence="1" type="ORF">SJAG_01306</name>
</gene>
<evidence type="ECO:0000313" key="1">
    <source>
        <dbReference type="EMBL" id="EEB06262.1"/>
    </source>
</evidence>
<sequence>MSYMWLFGASSITSILCEFTLVLGIVELFVKLAQHIQHFILSFKSSSTVLQPQAFQEGNTTVQSTANFLADEELSSVFEFDDNHKNALSYLIECADADRRVWEKDTVFTVSKLVSHCYLSSFFDSVTTQFIWQKLGDYLYYQYNTMSGYEGIAEFADSKIGLPILYMIDPSDITSVVANHGFTVHVGAHYYQLKLSSEELTVKSYRPRLPFMEEEIDIQEAAANWLKVIYDTKSIRNSDELIPYFLQKGLMDTETAANTLNAYNDFQTVQIRLVEPQSIEVQKKFEEEWSLKPEIENVALSEEHIFKSNSFMNVPFPSPWDSATMNTFSNENANTVSFDQNMRNNPVNNERDIDPSAPDAYTDLRAQNRPQNYGRHGRKSILGENAQIINIMF</sequence>
<organism evidence="1 2">
    <name type="scientific">Schizosaccharomyces japonicus (strain yFS275 / FY16936)</name>
    <name type="common">Fission yeast</name>
    <dbReference type="NCBI Taxonomy" id="402676"/>
    <lineage>
        <taxon>Eukaryota</taxon>
        <taxon>Fungi</taxon>
        <taxon>Dikarya</taxon>
        <taxon>Ascomycota</taxon>
        <taxon>Taphrinomycotina</taxon>
        <taxon>Schizosaccharomycetes</taxon>
        <taxon>Schizosaccharomycetales</taxon>
        <taxon>Schizosaccharomycetaceae</taxon>
        <taxon>Schizosaccharomyces</taxon>
    </lineage>
</organism>
<keyword evidence="2" id="KW-1185">Reference proteome</keyword>
<dbReference type="HOGENOM" id="CLU_702409_0_0_1"/>
<evidence type="ECO:0000313" key="2">
    <source>
        <dbReference type="Proteomes" id="UP000001744"/>
    </source>
</evidence>
<protein>
    <submittedName>
        <fullName evidence="1">Uncharacterized protein</fullName>
    </submittedName>
</protein>
<reference evidence="1 2" key="1">
    <citation type="journal article" date="2011" name="Science">
        <title>Comparative functional genomics of the fission yeasts.</title>
        <authorList>
            <person name="Rhind N."/>
            <person name="Chen Z."/>
            <person name="Yassour M."/>
            <person name="Thompson D.A."/>
            <person name="Haas B.J."/>
            <person name="Habib N."/>
            <person name="Wapinski I."/>
            <person name="Roy S."/>
            <person name="Lin M.F."/>
            <person name="Heiman D.I."/>
            <person name="Young S.K."/>
            <person name="Furuya K."/>
            <person name="Guo Y."/>
            <person name="Pidoux A."/>
            <person name="Chen H.M."/>
            <person name="Robbertse B."/>
            <person name="Goldberg J.M."/>
            <person name="Aoki K."/>
            <person name="Bayne E.H."/>
            <person name="Berlin A.M."/>
            <person name="Desjardins C.A."/>
            <person name="Dobbs E."/>
            <person name="Dukaj L."/>
            <person name="Fan L."/>
            <person name="FitzGerald M.G."/>
            <person name="French C."/>
            <person name="Gujja S."/>
            <person name="Hansen K."/>
            <person name="Keifenheim D."/>
            <person name="Levin J.Z."/>
            <person name="Mosher R.A."/>
            <person name="Mueller C.A."/>
            <person name="Pfiffner J."/>
            <person name="Priest M."/>
            <person name="Russ C."/>
            <person name="Smialowska A."/>
            <person name="Swoboda P."/>
            <person name="Sykes S.M."/>
            <person name="Vaughn M."/>
            <person name="Vengrova S."/>
            <person name="Yoder R."/>
            <person name="Zeng Q."/>
            <person name="Allshire R."/>
            <person name="Baulcombe D."/>
            <person name="Birren B.W."/>
            <person name="Brown W."/>
            <person name="Ekwall K."/>
            <person name="Kellis M."/>
            <person name="Leatherwood J."/>
            <person name="Levin H."/>
            <person name="Margalit H."/>
            <person name="Martienssen R."/>
            <person name="Nieduszynski C.A."/>
            <person name="Spatafora J.W."/>
            <person name="Friedman N."/>
            <person name="Dalgaard J.Z."/>
            <person name="Baumann P."/>
            <person name="Niki H."/>
            <person name="Regev A."/>
            <person name="Nusbaum C."/>
        </authorList>
    </citation>
    <scope>NUCLEOTIDE SEQUENCE [LARGE SCALE GENOMIC DNA]</scope>
    <source>
        <strain evidence="2">yFS275 / FY16936</strain>
    </source>
</reference>
<dbReference type="GeneID" id="7052379"/>
<name>B6K0B2_SCHJY</name>
<dbReference type="JaponicusDB" id="SJAG_01306"/>
<dbReference type="Proteomes" id="UP000001744">
    <property type="component" value="Unassembled WGS sequence"/>
</dbReference>
<dbReference type="EMBL" id="KE651168">
    <property type="protein sequence ID" value="EEB06262.1"/>
    <property type="molecule type" value="Genomic_DNA"/>
</dbReference>